<dbReference type="EMBL" id="JAKLMC020000001">
    <property type="protein sequence ID" value="KAK5958488.1"/>
    <property type="molecule type" value="Genomic_DNA"/>
</dbReference>
<dbReference type="AlphaFoldDB" id="A0AAN8EME2"/>
<name>A0AAN8EME2_9EURO</name>
<sequence>MSRARRTLAQPWLYLDDAEYDLTEWTKKADKVYADGQEDDLVALLGELRSMLSKVQDDLGRARQDASEAAKEHLPDGTVDHYLPHAVAFNQKLVERISHHLGNFPTEINDMVSVLGEDEIVAHDEEGLELEHIIPRLEKYFPQREGVEEVTQELERITRGTDPRNIPEPDDDVERSKWEVLRVQSDKLHALYKAIRYVLEELIYICSWQPAES</sequence>
<reference evidence="1 2" key="1">
    <citation type="submission" date="2022-12" db="EMBL/GenBank/DDBJ databases">
        <title>Genomic features and morphological characterization of a novel Knufia sp. strain isolated from spacecraft assembly facility.</title>
        <authorList>
            <person name="Teixeira M."/>
            <person name="Chander A.M."/>
            <person name="Stajich J.E."/>
            <person name="Venkateswaran K."/>
        </authorList>
    </citation>
    <scope>NUCLEOTIDE SEQUENCE [LARGE SCALE GENOMIC DNA]</scope>
    <source>
        <strain evidence="1 2">FJI-L2-BK-P2</strain>
    </source>
</reference>
<evidence type="ECO:0000313" key="1">
    <source>
        <dbReference type="EMBL" id="KAK5958488.1"/>
    </source>
</evidence>
<protein>
    <submittedName>
        <fullName evidence="1">Uncharacterized protein</fullName>
    </submittedName>
</protein>
<gene>
    <name evidence="1" type="ORF">OHC33_000331</name>
</gene>
<evidence type="ECO:0000313" key="2">
    <source>
        <dbReference type="Proteomes" id="UP001316803"/>
    </source>
</evidence>
<organism evidence="1 2">
    <name type="scientific">Knufia fluminis</name>
    <dbReference type="NCBI Taxonomy" id="191047"/>
    <lineage>
        <taxon>Eukaryota</taxon>
        <taxon>Fungi</taxon>
        <taxon>Dikarya</taxon>
        <taxon>Ascomycota</taxon>
        <taxon>Pezizomycotina</taxon>
        <taxon>Eurotiomycetes</taxon>
        <taxon>Chaetothyriomycetidae</taxon>
        <taxon>Chaetothyriales</taxon>
        <taxon>Trichomeriaceae</taxon>
        <taxon>Knufia</taxon>
    </lineage>
</organism>
<comment type="caution">
    <text evidence="1">The sequence shown here is derived from an EMBL/GenBank/DDBJ whole genome shotgun (WGS) entry which is preliminary data.</text>
</comment>
<proteinExistence type="predicted"/>
<dbReference type="Proteomes" id="UP001316803">
    <property type="component" value="Unassembled WGS sequence"/>
</dbReference>
<accession>A0AAN8EME2</accession>
<keyword evidence="2" id="KW-1185">Reference proteome</keyword>